<dbReference type="AlphaFoldDB" id="A0A4R1NPL4"/>
<evidence type="ECO:0000313" key="3">
    <source>
        <dbReference type="EMBL" id="TCL10175.1"/>
    </source>
</evidence>
<dbReference type="RefSeq" id="WP_132860142.1">
    <property type="nucleotide sequence ID" value="NZ_SMGR01000001.1"/>
</dbReference>
<dbReference type="EMBL" id="SMGR01000001">
    <property type="protein sequence ID" value="TCL10175.1"/>
    <property type="molecule type" value="Genomic_DNA"/>
</dbReference>
<evidence type="ECO:0000313" key="4">
    <source>
        <dbReference type="Proteomes" id="UP000295673"/>
    </source>
</evidence>
<reference evidence="3 4" key="1">
    <citation type="submission" date="2019-03" db="EMBL/GenBank/DDBJ databases">
        <title>Genomic Encyclopedia of Archaeal and Bacterial Type Strains, Phase II (KMG-II): from individual species to whole genera.</title>
        <authorList>
            <person name="Goeker M."/>
        </authorList>
    </citation>
    <scope>NUCLEOTIDE SEQUENCE [LARGE SCALE GENOMIC DNA]</scope>
    <source>
        <strain evidence="3 4">DSM 26433</strain>
    </source>
</reference>
<gene>
    <name evidence="3" type="ORF">BXY66_2244</name>
</gene>
<keyword evidence="1" id="KW-0472">Membrane</keyword>
<organism evidence="3 4">
    <name type="scientific">Shimia isoporae</name>
    <dbReference type="NCBI Taxonomy" id="647720"/>
    <lineage>
        <taxon>Bacteria</taxon>
        <taxon>Pseudomonadati</taxon>
        <taxon>Pseudomonadota</taxon>
        <taxon>Alphaproteobacteria</taxon>
        <taxon>Rhodobacterales</taxon>
        <taxon>Roseobacteraceae</taxon>
    </lineage>
</organism>
<evidence type="ECO:0000256" key="1">
    <source>
        <dbReference type="SAM" id="Phobius"/>
    </source>
</evidence>
<feature type="transmembrane region" description="Helical" evidence="1">
    <location>
        <begin position="12"/>
        <end position="29"/>
    </location>
</feature>
<comment type="caution">
    <text evidence="3">The sequence shown here is derived from an EMBL/GenBank/DDBJ whole genome shotgun (WGS) entry which is preliminary data.</text>
</comment>
<evidence type="ECO:0000259" key="2">
    <source>
        <dbReference type="Pfam" id="PF09834"/>
    </source>
</evidence>
<accession>A0A4R1NPL4</accession>
<keyword evidence="1" id="KW-0812">Transmembrane</keyword>
<dbReference type="InterPro" id="IPR018638">
    <property type="entry name" value="DUF2061_membrane"/>
</dbReference>
<feature type="domain" description="DUF2061" evidence="2">
    <location>
        <begin position="8"/>
        <end position="59"/>
    </location>
</feature>
<keyword evidence="4" id="KW-1185">Reference proteome</keyword>
<keyword evidence="1" id="KW-1133">Transmembrane helix</keyword>
<dbReference type="OrthoDB" id="197461at2"/>
<dbReference type="Proteomes" id="UP000295673">
    <property type="component" value="Unassembled WGS sequence"/>
</dbReference>
<name>A0A4R1NPL4_9RHOB</name>
<protein>
    <submittedName>
        <fullName evidence="3">Putative membrane protein DUF2061</fullName>
    </submittedName>
</protein>
<proteinExistence type="predicted"/>
<feature type="transmembrane region" description="Helical" evidence="1">
    <location>
        <begin position="35"/>
        <end position="54"/>
    </location>
</feature>
<sequence>METRRRSVLKAVIWNAIGLATMALVGLVATGSMALGGKMAVVNAALGLSMYVVYERIWAGVRWGRIHG</sequence>
<dbReference type="Pfam" id="PF09834">
    <property type="entry name" value="DUF2061"/>
    <property type="match status" value="1"/>
</dbReference>